<dbReference type="Proteomes" id="UP000190897">
    <property type="component" value="Unassembled WGS sequence"/>
</dbReference>
<evidence type="ECO:0000313" key="2">
    <source>
        <dbReference type="EMBL" id="SKC18418.1"/>
    </source>
</evidence>
<dbReference type="STRING" id="651661.SAMN05660293_05293"/>
<reference evidence="3" key="1">
    <citation type="submission" date="2017-02" db="EMBL/GenBank/DDBJ databases">
        <authorList>
            <person name="Varghese N."/>
            <person name="Submissions S."/>
        </authorList>
    </citation>
    <scope>NUCLEOTIDE SEQUENCE [LARGE SCALE GENOMIC DNA]</scope>
    <source>
        <strain evidence="3">DSM 22270</strain>
    </source>
</reference>
<accession>A0A1T5HCJ7</accession>
<dbReference type="RefSeq" id="WP_141110422.1">
    <property type="nucleotide sequence ID" value="NZ_FUZA01000011.1"/>
</dbReference>
<organism evidence="2 3">
    <name type="scientific">Dyadobacter psychrophilus</name>
    <dbReference type="NCBI Taxonomy" id="651661"/>
    <lineage>
        <taxon>Bacteria</taxon>
        <taxon>Pseudomonadati</taxon>
        <taxon>Bacteroidota</taxon>
        <taxon>Cytophagia</taxon>
        <taxon>Cytophagales</taxon>
        <taxon>Spirosomataceae</taxon>
        <taxon>Dyadobacter</taxon>
    </lineage>
</organism>
<dbReference type="OrthoDB" id="902257at2"/>
<proteinExistence type="predicted"/>
<name>A0A1T5HCJ7_9BACT</name>
<protein>
    <submittedName>
        <fullName evidence="2">Por secretion system C-terminal sorting domain-containing protein</fullName>
    </submittedName>
</protein>
<dbReference type="InterPro" id="IPR026444">
    <property type="entry name" value="Secre_tail"/>
</dbReference>
<evidence type="ECO:0000313" key="3">
    <source>
        <dbReference type="Proteomes" id="UP000190897"/>
    </source>
</evidence>
<feature type="non-terminal residue" evidence="2">
    <location>
        <position position="1"/>
    </location>
</feature>
<gene>
    <name evidence="2" type="ORF">SAMN05660293_05293</name>
</gene>
<sequence>CNTIKGWAWASNYPGSPVTVEVLEGASIRATVVANIFRQDLLDAGTGTGNYGFSIALPAALKTGQARQLSIRIQGTTFTLAGSPKTITCAAPPVYNGNFETADCDKISGWVWAVNYPNTDIIVEVMEGTSVIATGRANIYRGDMNIGTRNYGFRIPLPASLKTGLSRQLTVRVQGSTYILPGSSRTVTCVSPPEPYAGDFELADCNTIKGWAWASSNPSSSVTIEVLEGNTVFTTSVANIFRQDLLNAGTGTGKYGFSVALPEEFKSGQARQLSIRIQGTIFTLSGSPKTVTCAKPAIYGNFETADCSKISGWVWASNYSNSSLTVEVLEGSSIVATAQANLYRGDMSIGTRNYGFRIPLPESLKNGQPRQLSVRVKGTTYVLPGSSKTVICSSSARYAASDFGVFKSSVTANGQIDFELVLAPNPTKGLVTVNYNLLPGQNAELIVFDLKGRTVYTGIVTGIGEKKSQLVDLSSNAEGDYIFQLRASNNVQVKRVVLIK</sequence>
<keyword evidence="3" id="KW-1185">Reference proteome</keyword>
<evidence type="ECO:0000259" key="1">
    <source>
        <dbReference type="Pfam" id="PF18962"/>
    </source>
</evidence>
<dbReference type="AlphaFoldDB" id="A0A1T5HCJ7"/>
<dbReference type="NCBIfam" id="TIGR04183">
    <property type="entry name" value="Por_Secre_tail"/>
    <property type="match status" value="1"/>
</dbReference>
<dbReference type="Pfam" id="PF18962">
    <property type="entry name" value="Por_Secre_tail"/>
    <property type="match status" value="1"/>
</dbReference>
<feature type="domain" description="Secretion system C-terminal sorting" evidence="1">
    <location>
        <begin position="424"/>
        <end position="497"/>
    </location>
</feature>
<dbReference type="EMBL" id="FUZA01000011">
    <property type="protein sequence ID" value="SKC18418.1"/>
    <property type="molecule type" value="Genomic_DNA"/>
</dbReference>